<dbReference type="InterPro" id="IPR021557">
    <property type="entry name" value="DUF3016"/>
</dbReference>
<feature type="chain" id="PRO_5040721263" evidence="1">
    <location>
        <begin position="24"/>
        <end position="169"/>
    </location>
</feature>
<dbReference type="RefSeq" id="WP_211845974.1">
    <property type="nucleotide sequence ID" value="NZ_JAAEDL010000006.1"/>
</dbReference>
<sequence>MRAVLSIAATGIAGLVAAGPAQAEVRVTFVNPQSFADANLYAARPADQTSPTLVGLRRIFERIGQDLPPGQVLLIEVLDVDLAGYFPPWQVPNPSIRVMEPTTWPRIRLRYSLSQEGRVVASGEETLTDMTYLQRPEAVRSGAPLRFEEPMLLDWFADRFGTAGRLTRR</sequence>
<organism evidence="2 3">
    <name type="scientific">Neoroseomonas eburnea</name>
    <dbReference type="NCBI Taxonomy" id="1346889"/>
    <lineage>
        <taxon>Bacteria</taxon>
        <taxon>Pseudomonadati</taxon>
        <taxon>Pseudomonadota</taxon>
        <taxon>Alphaproteobacteria</taxon>
        <taxon>Acetobacterales</taxon>
        <taxon>Acetobacteraceae</taxon>
        <taxon>Neoroseomonas</taxon>
    </lineage>
</organism>
<reference evidence="2" key="1">
    <citation type="submission" date="2020-01" db="EMBL/GenBank/DDBJ databases">
        <authorList>
            <person name="Rat A."/>
        </authorList>
    </citation>
    <scope>NUCLEOTIDE SEQUENCE</scope>
    <source>
        <strain evidence="2">LMG 31228</strain>
    </source>
</reference>
<dbReference type="AlphaFoldDB" id="A0A9X9X9R0"/>
<evidence type="ECO:0000256" key="1">
    <source>
        <dbReference type="SAM" id="SignalP"/>
    </source>
</evidence>
<proteinExistence type="predicted"/>
<dbReference type="Proteomes" id="UP001138709">
    <property type="component" value="Unassembled WGS sequence"/>
</dbReference>
<dbReference type="EMBL" id="JAAEDL010000006">
    <property type="protein sequence ID" value="MBR0680446.1"/>
    <property type="molecule type" value="Genomic_DNA"/>
</dbReference>
<keyword evidence="1" id="KW-0732">Signal</keyword>
<reference evidence="2" key="2">
    <citation type="journal article" date="2021" name="Syst. Appl. Microbiol.">
        <title>Roseomonas hellenica sp. nov., isolated from roots of wild-growing Alkanna tinctoria.</title>
        <authorList>
            <person name="Rat A."/>
            <person name="Naranjo H.D."/>
            <person name="Lebbe L."/>
            <person name="Cnockaert M."/>
            <person name="Krigas N."/>
            <person name="Grigoriadou K."/>
            <person name="Maloupa E."/>
            <person name="Willems A."/>
        </authorList>
    </citation>
    <scope>NUCLEOTIDE SEQUENCE</scope>
    <source>
        <strain evidence="2">LMG 31228</strain>
    </source>
</reference>
<feature type="signal peptide" evidence="1">
    <location>
        <begin position="1"/>
        <end position="23"/>
    </location>
</feature>
<gene>
    <name evidence="2" type="ORF">GXW74_08105</name>
</gene>
<keyword evidence="3" id="KW-1185">Reference proteome</keyword>
<evidence type="ECO:0000313" key="3">
    <source>
        <dbReference type="Proteomes" id="UP001138709"/>
    </source>
</evidence>
<dbReference type="Pfam" id="PF11454">
    <property type="entry name" value="DUF3016"/>
    <property type="match status" value="1"/>
</dbReference>
<evidence type="ECO:0000313" key="2">
    <source>
        <dbReference type="EMBL" id="MBR0680446.1"/>
    </source>
</evidence>
<comment type="caution">
    <text evidence="2">The sequence shown here is derived from an EMBL/GenBank/DDBJ whole genome shotgun (WGS) entry which is preliminary data.</text>
</comment>
<name>A0A9X9X9R0_9PROT</name>
<protein>
    <submittedName>
        <fullName evidence="2">DUF3016 domain-containing protein</fullName>
    </submittedName>
</protein>
<accession>A0A9X9X9R0</accession>